<feature type="domain" description="Casparian strip membrane protein" evidence="8">
    <location>
        <begin position="50"/>
        <end position="105"/>
    </location>
</feature>
<proteinExistence type="inferred from homology"/>
<protein>
    <recommendedName>
        <fullName evidence="7">CASP-like protein</fullName>
    </recommendedName>
</protein>
<keyword evidence="6 7" id="KW-0472">Membrane</keyword>
<feature type="transmembrane region" description="Helical" evidence="7">
    <location>
        <begin position="92"/>
        <end position="118"/>
    </location>
</feature>
<evidence type="ECO:0000256" key="6">
    <source>
        <dbReference type="ARBA" id="ARBA00023136"/>
    </source>
</evidence>
<reference evidence="9" key="1">
    <citation type="submission" date="2022-06" db="EMBL/GenBank/DDBJ databases">
        <title>Uncovering the hologenomic basis of an extraordinary plant invasion.</title>
        <authorList>
            <person name="Bieker V.C."/>
            <person name="Martin M.D."/>
            <person name="Gilbert T."/>
            <person name="Hodgins K."/>
            <person name="Battlay P."/>
            <person name="Petersen B."/>
            <person name="Wilson J."/>
        </authorList>
    </citation>
    <scope>NUCLEOTIDE SEQUENCE</scope>
    <source>
        <strain evidence="9">AA19_3_7</strain>
        <tissue evidence="9">Leaf</tissue>
    </source>
</reference>
<comment type="caution">
    <text evidence="9">The sequence shown here is derived from an EMBL/GenBank/DDBJ whole genome shotgun (WGS) entry which is preliminary data.</text>
</comment>
<keyword evidence="10" id="KW-1185">Reference proteome</keyword>
<dbReference type="InterPro" id="IPR006702">
    <property type="entry name" value="CASP_dom"/>
</dbReference>
<evidence type="ECO:0000259" key="8">
    <source>
        <dbReference type="Pfam" id="PF04535"/>
    </source>
</evidence>
<name>A0AAD5CUK1_AMBAR</name>
<evidence type="ECO:0000256" key="2">
    <source>
        <dbReference type="ARBA" id="ARBA00007651"/>
    </source>
</evidence>
<evidence type="ECO:0000256" key="3">
    <source>
        <dbReference type="ARBA" id="ARBA00022475"/>
    </source>
</evidence>
<evidence type="ECO:0000256" key="7">
    <source>
        <dbReference type="RuleBase" id="RU361233"/>
    </source>
</evidence>
<keyword evidence="5 7" id="KW-1133">Transmembrane helix</keyword>
<comment type="subcellular location">
    <subcellularLocation>
        <location evidence="1 7">Cell membrane</location>
        <topology evidence="1 7">Multi-pass membrane protein</topology>
    </subcellularLocation>
</comment>
<evidence type="ECO:0000313" key="9">
    <source>
        <dbReference type="EMBL" id="KAI7746705.1"/>
    </source>
</evidence>
<dbReference type="NCBIfam" id="TIGR01569">
    <property type="entry name" value="A_tha_TIGR01569"/>
    <property type="match status" value="1"/>
</dbReference>
<dbReference type="Pfam" id="PF04535">
    <property type="entry name" value="CASP_dom"/>
    <property type="match status" value="1"/>
</dbReference>
<evidence type="ECO:0000256" key="5">
    <source>
        <dbReference type="ARBA" id="ARBA00022989"/>
    </source>
</evidence>
<feature type="transmembrane region" description="Helical" evidence="7">
    <location>
        <begin position="50"/>
        <end position="71"/>
    </location>
</feature>
<comment type="subunit">
    <text evidence="7">Homodimer and heterodimers.</text>
</comment>
<dbReference type="AlphaFoldDB" id="A0AAD5CUK1"/>
<evidence type="ECO:0000256" key="1">
    <source>
        <dbReference type="ARBA" id="ARBA00004651"/>
    </source>
</evidence>
<gene>
    <name evidence="9" type="ORF">M8C21_023969</name>
</gene>
<dbReference type="Proteomes" id="UP001206925">
    <property type="component" value="Unassembled WGS sequence"/>
</dbReference>
<keyword evidence="3 7" id="KW-1003">Cell membrane</keyword>
<evidence type="ECO:0000313" key="10">
    <source>
        <dbReference type="Proteomes" id="UP001206925"/>
    </source>
</evidence>
<accession>A0AAD5CUK1</accession>
<evidence type="ECO:0000256" key="4">
    <source>
        <dbReference type="ARBA" id="ARBA00022692"/>
    </source>
</evidence>
<dbReference type="InterPro" id="IPR006459">
    <property type="entry name" value="CASP/CASPL"/>
</dbReference>
<comment type="caution">
    <text evidence="7">Lacks conserved residue(s) required for the propagation of feature annotation.</text>
</comment>
<organism evidence="9 10">
    <name type="scientific">Ambrosia artemisiifolia</name>
    <name type="common">Common ragweed</name>
    <dbReference type="NCBI Taxonomy" id="4212"/>
    <lineage>
        <taxon>Eukaryota</taxon>
        <taxon>Viridiplantae</taxon>
        <taxon>Streptophyta</taxon>
        <taxon>Embryophyta</taxon>
        <taxon>Tracheophyta</taxon>
        <taxon>Spermatophyta</taxon>
        <taxon>Magnoliopsida</taxon>
        <taxon>eudicotyledons</taxon>
        <taxon>Gunneridae</taxon>
        <taxon>Pentapetalae</taxon>
        <taxon>asterids</taxon>
        <taxon>campanulids</taxon>
        <taxon>Asterales</taxon>
        <taxon>Asteraceae</taxon>
        <taxon>Asteroideae</taxon>
        <taxon>Heliantheae alliance</taxon>
        <taxon>Heliantheae</taxon>
        <taxon>Ambrosia</taxon>
    </lineage>
</organism>
<feature type="non-terminal residue" evidence="9">
    <location>
        <position position="1"/>
    </location>
</feature>
<comment type="similarity">
    <text evidence="2 7">Belongs to the Casparian strip membrane proteins (CASP) family.</text>
</comment>
<dbReference type="EMBL" id="JAMZMK010006914">
    <property type="protein sequence ID" value="KAI7746705.1"/>
    <property type="molecule type" value="Genomic_DNA"/>
</dbReference>
<sequence>REIEMDAMRMEAFLRISSYLHKSDTRYERDNPDLEACLKWVKDHSSGFKAVVYMIFGASTGSLMACVYAITGERHLFWMKLCNKFNRFCIQIGGALLCGYVAFLLMAVVSFLSAYSLFRHYSPKTFLVLK</sequence>
<keyword evidence="4 7" id="KW-0812">Transmembrane</keyword>
<dbReference type="GO" id="GO:0005886">
    <property type="term" value="C:plasma membrane"/>
    <property type="evidence" value="ECO:0007669"/>
    <property type="project" value="UniProtKB-SubCell"/>
</dbReference>